<dbReference type="PROSITE" id="PS51257">
    <property type="entry name" value="PROKAR_LIPOPROTEIN"/>
    <property type="match status" value="1"/>
</dbReference>
<comment type="caution">
    <text evidence="3">The sequence shown here is derived from an EMBL/GenBank/DDBJ whole genome shotgun (WGS) entry which is preliminary data.</text>
</comment>
<name>A0ABP8V5W1_9GAMM</name>
<accession>A0ABP8V5W1</accession>
<dbReference type="Proteomes" id="UP001500604">
    <property type="component" value="Unassembled WGS sequence"/>
</dbReference>
<evidence type="ECO:0000313" key="3">
    <source>
        <dbReference type="EMBL" id="GAA4650804.1"/>
    </source>
</evidence>
<feature type="domain" description="DUF4136" evidence="2">
    <location>
        <begin position="24"/>
        <end position="179"/>
    </location>
</feature>
<dbReference type="RefSeq" id="WP_345197050.1">
    <property type="nucleotide sequence ID" value="NZ_BAABFL010000421.1"/>
</dbReference>
<sequence>MKPIQTFMFLLLSLVLVACSSIKVDRDFDPGYQYTSLSRYAWLPQADNKGDYDKDSLQDRRIRAAVDHTLAAQGYEQVSPDEADFLIHYFTGSKTRRDETHVTVGMGYHTLPWTMGARTETRVRDYEEGQLTLDIIEPSSRQLIWRGVAKRRLPEKSSPEKRTAFIQEAVQETLKAFPPDSVVN</sequence>
<dbReference type="Gene3D" id="3.30.160.670">
    <property type="match status" value="1"/>
</dbReference>
<gene>
    <name evidence="3" type="ORF">GCM10023116_30870</name>
</gene>
<keyword evidence="1" id="KW-0732">Signal</keyword>
<dbReference type="EMBL" id="BAABFL010000421">
    <property type="protein sequence ID" value="GAA4650804.1"/>
    <property type="molecule type" value="Genomic_DNA"/>
</dbReference>
<evidence type="ECO:0000256" key="1">
    <source>
        <dbReference type="SAM" id="SignalP"/>
    </source>
</evidence>
<keyword evidence="4" id="KW-1185">Reference proteome</keyword>
<organism evidence="3 4">
    <name type="scientific">Kistimonas scapharcae</name>
    <dbReference type="NCBI Taxonomy" id="1036133"/>
    <lineage>
        <taxon>Bacteria</taxon>
        <taxon>Pseudomonadati</taxon>
        <taxon>Pseudomonadota</taxon>
        <taxon>Gammaproteobacteria</taxon>
        <taxon>Oceanospirillales</taxon>
        <taxon>Endozoicomonadaceae</taxon>
        <taxon>Kistimonas</taxon>
    </lineage>
</organism>
<proteinExistence type="predicted"/>
<dbReference type="InterPro" id="IPR025411">
    <property type="entry name" value="DUF4136"/>
</dbReference>
<feature type="signal peptide" evidence="1">
    <location>
        <begin position="1"/>
        <end position="18"/>
    </location>
</feature>
<feature type="chain" id="PRO_5046064317" description="DUF4136 domain-containing protein" evidence="1">
    <location>
        <begin position="19"/>
        <end position="184"/>
    </location>
</feature>
<reference evidence="4" key="1">
    <citation type="journal article" date="2019" name="Int. J. Syst. Evol. Microbiol.">
        <title>The Global Catalogue of Microorganisms (GCM) 10K type strain sequencing project: providing services to taxonomists for standard genome sequencing and annotation.</title>
        <authorList>
            <consortium name="The Broad Institute Genomics Platform"/>
            <consortium name="The Broad Institute Genome Sequencing Center for Infectious Disease"/>
            <person name="Wu L."/>
            <person name="Ma J."/>
        </authorList>
    </citation>
    <scope>NUCLEOTIDE SEQUENCE [LARGE SCALE GENOMIC DNA]</scope>
    <source>
        <strain evidence="4">JCM 17805</strain>
    </source>
</reference>
<dbReference type="Pfam" id="PF13590">
    <property type="entry name" value="DUF4136"/>
    <property type="match status" value="1"/>
</dbReference>
<protein>
    <recommendedName>
        <fullName evidence="2">DUF4136 domain-containing protein</fullName>
    </recommendedName>
</protein>
<evidence type="ECO:0000313" key="4">
    <source>
        <dbReference type="Proteomes" id="UP001500604"/>
    </source>
</evidence>
<evidence type="ECO:0000259" key="2">
    <source>
        <dbReference type="Pfam" id="PF13590"/>
    </source>
</evidence>